<organism evidence="2 3">
    <name type="scientific">Neorhizobium galegae</name>
    <name type="common">Rhizobium galegae</name>
    <dbReference type="NCBI Taxonomy" id="399"/>
    <lineage>
        <taxon>Bacteria</taxon>
        <taxon>Pseudomonadati</taxon>
        <taxon>Pseudomonadota</taxon>
        <taxon>Alphaproteobacteria</taxon>
        <taxon>Hyphomicrobiales</taxon>
        <taxon>Rhizobiaceae</taxon>
        <taxon>Rhizobium/Agrobacterium group</taxon>
        <taxon>Neorhizobium</taxon>
    </lineage>
</organism>
<comment type="caution">
    <text evidence="2">The sequence shown here is derived from an EMBL/GenBank/DDBJ whole genome shotgun (WGS) entry which is preliminary data.</text>
</comment>
<feature type="region of interest" description="Disordered" evidence="1">
    <location>
        <begin position="91"/>
        <end position="118"/>
    </location>
</feature>
<dbReference type="RefSeq" id="WP_046635716.1">
    <property type="nucleotide sequence ID" value="NZ_VZUL01000002.1"/>
</dbReference>
<dbReference type="Proteomes" id="UP000386575">
    <property type="component" value="Unassembled WGS sequence"/>
</dbReference>
<name>A0A6A1TPI9_NEOGA</name>
<dbReference type="AlphaFoldDB" id="A0A6A1TPI9"/>
<evidence type="ECO:0000313" key="2">
    <source>
        <dbReference type="EMBL" id="KAB1086399.1"/>
    </source>
</evidence>
<reference evidence="2 3" key="1">
    <citation type="submission" date="2019-09" db="EMBL/GenBank/DDBJ databases">
        <title>Genome sequencing of Ng87 strain.</title>
        <authorList>
            <person name="Karasev E.S."/>
            <person name="Andronov E."/>
        </authorList>
    </citation>
    <scope>NUCLEOTIDE SEQUENCE [LARGE SCALE GENOMIC DNA]</scope>
    <source>
        <strain evidence="2 3">Ng87</strain>
    </source>
</reference>
<proteinExistence type="predicted"/>
<gene>
    <name evidence="2" type="ORF">F4V91_08115</name>
</gene>
<evidence type="ECO:0000313" key="3">
    <source>
        <dbReference type="Proteomes" id="UP000386575"/>
    </source>
</evidence>
<evidence type="ECO:0000256" key="1">
    <source>
        <dbReference type="SAM" id="MobiDB-lite"/>
    </source>
</evidence>
<sequence length="118" mass="13209">MQVIRDAQTLIGMLESGELNQEMSTKLSETLEKLLELSDDRPNVTYKGGVSLKLNLSVKNGMVEINAEIPPPTLPKLPRKSTVYWLIEGGQLSTEHPQQHDMFGGPREIDHSRRSPSQ</sequence>
<feature type="compositionally biased region" description="Basic and acidic residues" evidence="1">
    <location>
        <begin position="107"/>
        <end position="118"/>
    </location>
</feature>
<dbReference type="EMBL" id="VZUL01000002">
    <property type="protein sequence ID" value="KAB1086399.1"/>
    <property type="molecule type" value="Genomic_DNA"/>
</dbReference>
<protein>
    <submittedName>
        <fullName evidence="2">Uncharacterized protein</fullName>
    </submittedName>
</protein>
<accession>A0A6A1TPI9</accession>